<keyword evidence="4" id="KW-1185">Reference proteome</keyword>
<keyword evidence="1" id="KW-0812">Transmembrane</keyword>
<evidence type="ECO:0000313" key="4">
    <source>
        <dbReference type="Proteomes" id="UP000253551"/>
    </source>
</evidence>
<dbReference type="STRING" id="4846.A0A367KVI7"/>
<sequence>MLEQTTASLSKFLNQHQHGARLALTAISASALTAIAVLGYQNISRRRLTYKDEHTRRPSIISVINENYDEKKPMDESLVLEFLARNAAFLGDEGVAKVRKSFVVILGSGAVGSYAALMLVRSGIQHVRIVDKSVVRLETLGCHALAKATDIGKSKVDTVKKHLAHIAPNAVVETCYETLDENSIERLLSGNPDFVVDTLSYVKDKVLLAKYCKERNINVISSISAGGKADPTQIQLTDISYTSQDPLTRMYRRQLRKSNIDRDLPVVYSIEKSLNFNRVSDFDTRSLPVLGPVASMFGMALTTYVILQVAKFDAYKLPQNKGRDGVYSRIQKELAGKEEFTFGNKADFLNINEVAYIFEEIWQGKSAFTGAQDRALVMTRWDRSKASTLTNTILVTKEEAKEHEALSPSISIHEHYGPIAEDVEKQFNLERKLQKLWESCQ</sequence>
<gene>
    <name evidence="3" type="ORF">CU098_011637</name>
</gene>
<dbReference type="GO" id="GO:0061504">
    <property type="term" value="P:cyclic threonylcarbamoyladenosine biosynthetic process"/>
    <property type="evidence" value="ECO:0007669"/>
    <property type="project" value="TreeGrafter"/>
</dbReference>
<dbReference type="SUPFAM" id="SSF69572">
    <property type="entry name" value="Activating enzymes of the ubiquitin-like proteins"/>
    <property type="match status" value="1"/>
</dbReference>
<dbReference type="Gene3D" id="3.40.50.720">
    <property type="entry name" value="NAD(P)-binding Rossmann-like Domain"/>
    <property type="match status" value="1"/>
</dbReference>
<dbReference type="OrthoDB" id="10265862at2759"/>
<organism evidence="3 4">
    <name type="scientific">Rhizopus stolonifer</name>
    <name type="common">Rhizopus nigricans</name>
    <dbReference type="NCBI Taxonomy" id="4846"/>
    <lineage>
        <taxon>Eukaryota</taxon>
        <taxon>Fungi</taxon>
        <taxon>Fungi incertae sedis</taxon>
        <taxon>Mucoromycota</taxon>
        <taxon>Mucoromycotina</taxon>
        <taxon>Mucoromycetes</taxon>
        <taxon>Mucorales</taxon>
        <taxon>Mucorineae</taxon>
        <taxon>Rhizopodaceae</taxon>
        <taxon>Rhizopus</taxon>
    </lineage>
</organism>
<dbReference type="InterPro" id="IPR045886">
    <property type="entry name" value="ThiF/MoeB/HesA"/>
</dbReference>
<evidence type="ECO:0000313" key="3">
    <source>
        <dbReference type="EMBL" id="RCI06174.1"/>
    </source>
</evidence>
<accession>A0A367KVI7</accession>
<dbReference type="EMBL" id="PJQM01000212">
    <property type="protein sequence ID" value="RCI06174.1"/>
    <property type="molecule type" value="Genomic_DNA"/>
</dbReference>
<keyword evidence="1" id="KW-1133">Transmembrane helix</keyword>
<proteinExistence type="predicted"/>
<reference evidence="3 4" key="1">
    <citation type="journal article" date="2018" name="G3 (Bethesda)">
        <title>Phylogenetic and Phylogenomic Definition of Rhizopus Species.</title>
        <authorList>
            <person name="Gryganskyi A.P."/>
            <person name="Golan J."/>
            <person name="Dolatabadi S."/>
            <person name="Mondo S."/>
            <person name="Robb S."/>
            <person name="Idnurm A."/>
            <person name="Muszewska A."/>
            <person name="Steczkiewicz K."/>
            <person name="Masonjones S."/>
            <person name="Liao H.L."/>
            <person name="Gajdeczka M.T."/>
            <person name="Anike F."/>
            <person name="Vuek A."/>
            <person name="Anishchenko I.M."/>
            <person name="Voigt K."/>
            <person name="de Hoog G.S."/>
            <person name="Smith M.E."/>
            <person name="Heitman J."/>
            <person name="Vilgalys R."/>
            <person name="Stajich J.E."/>
        </authorList>
    </citation>
    <scope>NUCLEOTIDE SEQUENCE [LARGE SCALE GENOMIC DNA]</scope>
    <source>
        <strain evidence="3 4">LSU 92-RS-03</strain>
    </source>
</reference>
<evidence type="ECO:0000259" key="2">
    <source>
        <dbReference type="Pfam" id="PF00899"/>
    </source>
</evidence>
<dbReference type="Pfam" id="PF00899">
    <property type="entry name" value="ThiF"/>
    <property type="match status" value="1"/>
</dbReference>
<keyword evidence="1" id="KW-0472">Membrane</keyword>
<dbReference type="InterPro" id="IPR000594">
    <property type="entry name" value="ThiF_NAD_FAD-bd"/>
</dbReference>
<dbReference type="Proteomes" id="UP000253551">
    <property type="component" value="Unassembled WGS sequence"/>
</dbReference>
<dbReference type="PANTHER" id="PTHR43267:SF2">
    <property type="entry name" value="TRNA THREONYLCARBAMOYLADENOSINE DEHYDRATASE 1-RELATED"/>
    <property type="match status" value="1"/>
</dbReference>
<comment type="caution">
    <text evidence="3">The sequence shown here is derived from an EMBL/GenBank/DDBJ whole genome shotgun (WGS) entry which is preliminary data.</text>
</comment>
<dbReference type="GO" id="GO:0005741">
    <property type="term" value="C:mitochondrial outer membrane"/>
    <property type="evidence" value="ECO:0007669"/>
    <property type="project" value="TreeGrafter"/>
</dbReference>
<dbReference type="AlphaFoldDB" id="A0A367KVI7"/>
<protein>
    <recommendedName>
        <fullName evidence="2">THIF-type NAD/FAD binding fold domain-containing protein</fullName>
    </recommendedName>
</protein>
<dbReference type="CDD" id="cd00755">
    <property type="entry name" value="YgdL_like"/>
    <property type="match status" value="1"/>
</dbReference>
<dbReference type="PANTHER" id="PTHR43267">
    <property type="entry name" value="TRNA THREONYLCARBAMOYLADENOSINE DEHYDRATASE"/>
    <property type="match status" value="1"/>
</dbReference>
<dbReference type="GO" id="GO:0061503">
    <property type="term" value="F:tRNA threonylcarbamoyladenosine dehydratase"/>
    <property type="evidence" value="ECO:0007669"/>
    <property type="project" value="TreeGrafter"/>
</dbReference>
<feature type="transmembrane region" description="Helical" evidence="1">
    <location>
        <begin position="102"/>
        <end position="120"/>
    </location>
</feature>
<feature type="domain" description="THIF-type NAD/FAD binding fold" evidence="2">
    <location>
        <begin position="84"/>
        <end position="312"/>
    </location>
</feature>
<evidence type="ECO:0000256" key="1">
    <source>
        <dbReference type="SAM" id="Phobius"/>
    </source>
</evidence>
<feature type="transmembrane region" description="Helical" evidence="1">
    <location>
        <begin position="20"/>
        <end position="40"/>
    </location>
</feature>
<dbReference type="GO" id="GO:0008641">
    <property type="term" value="F:ubiquitin-like modifier activating enzyme activity"/>
    <property type="evidence" value="ECO:0007669"/>
    <property type="project" value="InterPro"/>
</dbReference>
<dbReference type="InterPro" id="IPR035985">
    <property type="entry name" value="Ubiquitin-activating_enz"/>
</dbReference>
<name>A0A367KVI7_RHIST</name>